<keyword evidence="4" id="KW-1185">Reference proteome</keyword>
<feature type="compositionally biased region" description="Polar residues" evidence="1">
    <location>
        <begin position="400"/>
        <end position="416"/>
    </location>
</feature>
<dbReference type="InterPro" id="IPR036020">
    <property type="entry name" value="WW_dom_sf"/>
</dbReference>
<feature type="region of interest" description="Disordered" evidence="1">
    <location>
        <begin position="1155"/>
        <end position="1175"/>
    </location>
</feature>
<dbReference type="InterPro" id="IPR001202">
    <property type="entry name" value="WW_dom"/>
</dbReference>
<feature type="compositionally biased region" description="Polar residues" evidence="1">
    <location>
        <begin position="900"/>
        <end position="913"/>
    </location>
</feature>
<sequence>MERRCVLNSWSKEEMRAVICYEWARGASGTEIHNRLVEVYGPGVMSKQMVRRWCRTFSDGRQQVEDIPRAGRTRTATTDANVGKVDDMIRANRRITIDEVAEELGISHERAQNIIHDILRYKKVSARWVPRQLTSTHQEQRMAVSLEHLEIDAMTLPKDVQETEKNATVSKDETVKQSIVEGGNSELAAELPPSVSNDGNPSDGQNRGAYCVWQEIHDSSTGYNYYWNVQTNEVTWDCPVEYTHYIQSTNAGNSDKDQEVIQEAENADEKNKLKEKKNMKNEGSVIPISYYGKSSSSDDSSDGENVMTKSIKKQDSAKTVEVKKYKSILKVRAKCKLKNEDELSGEVIGPQLPPEFRFPQTLSEAEENNSETLASRSENERDVEIDFVSPLKSTKDLTEKPSQSNLNEFPAESSQSTSCDISLEDNEKNCQKVHEQTGHKNADFPEKRIENVLDHSVDKTNNSTSGFRPVVEYDSFTDEDEDISNVSPSKQFTDVKCLKVKSFIQQNLETTNKSTAVLSTMGNEINSSKRKDTSDFKENAKTDLTKKPKTSNLDIDSLFTAHTSRGKYGLGWQKEENTANVQLHATSTQDQNTHTNKNDYEVVNFIKSDDVLDFQVLNDRGSCNKANNVSKDENKEKNVCEHSKNLKTEEKCNEKNPVKTVKEPFVTKDMQKTLSENVVGSSSSIALLKDKYKNIKNKRKKDGNFSTKASLVSIPLEEDLDEIDRALCEALDAKKKAKNSTPKPPSPSPSPAVQEHLEKIIANTSLTVSHEKNATTSSKRITSAHLPPGSSTEKILETSSTLIDKLNFLLSAQSEVASLSGFFVQLQTRFLDWQAGGLDGEYFMARLKETEQYIQQYENSLLSCDWICQWDRVSKRYFYINRSTQHSQWTFPEEINNSKKSSWVQKQTDASSSTKRDIQTKSSSSSAPKNLVQKCAATSSMLGSKDATDASAVAQWILKTSPPPPPPGVDSLPPLPPISPPKSPPLPPPDSTEKKRKLKEPEDMDIEDSNDSSCFLFVSNKTFSEDGRMQYLSMGEHSSLRSLTTFPNSSIFNAVSSTSASGFEGLGTNSELSHSFSYPVNNSDVNTMHWSNLPGSSQGKTNHDSRNFMFTSANANNQSTEGKNLDKYASSGNGVCSSQLETLNTTQSGYAGFKKDMKKPKIQPPHGLKNKHISSLVQKWAKIKKQQCKDDEE</sequence>
<feature type="region of interest" description="Disordered" evidence="1">
    <location>
        <begin position="734"/>
        <end position="753"/>
    </location>
</feature>
<dbReference type="SMART" id="SM00456">
    <property type="entry name" value="WW"/>
    <property type="match status" value="2"/>
</dbReference>
<evidence type="ECO:0000259" key="2">
    <source>
        <dbReference type="PROSITE" id="PS50020"/>
    </source>
</evidence>
<dbReference type="Pfam" id="PF17906">
    <property type="entry name" value="HTH_48"/>
    <property type="match status" value="1"/>
</dbReference>
<evidence type="ECO:0000313" key="4">
    <source>
        <dbReference type="Proteomes" id="UP000886998"/>
    </source>
</evidence>
<feature type="region of interest" description="Disordered" evidence="1">
    <location>
        <begin position="290"/>
        <end position="310"/>
    </location>
</feature>
<comment type="caution">
    <text evidence="3">The sequence shown here is derived from an EMBL/GenBank/DDBJ whole genome shotgun (WGS) entry which is preliminary data.</text>
</comment>
<dbReference type="Proteomes" id="UP000886998">
    <property type="component" value="Unassembled WGS sequence"/>
</dbReference>
<feature type="region of interest" description="Disordered" evidence="1">
    <location>
        <begin position="184"/>
        <end position="203"/>
    </location>
</feature>
<feature type="domain" description="WW" evidence="2">
    <location>
        <begin position="213"/>
        <end position="241"/>
    </location>
</feature>
<reference evidence="3" key="1">
    <citation type="submission" date="2020-08" db="EMBL/GenBank/DDBJ databases">
        <title>Multicomponent nature underlies the extraordinary mechanical properties of spider dragline silk.</title>
        <authorList>
            <person name="Kono N."/>
            <person name="Nakamura H."/>
            <person name="Mori M."/>
            <person name="Yoshida Y."/>
            <person name="Ohtoshi R."/>
            <person name="Malay A.D."/>
            <person name="Moran D.A.P."/>
            <person name="Tomita M."/>
            <person name="Numata K."/>
            <person name="Arakawa K."/>
        </authorList>
    </citation>
    <scope>NUCLEOTIDE SEQUENCE</scope>
</reference>
<dbReference type="SUPFAM" id="SSF51045">
    <property type="entry name" value="WW domain"/>
    <property type="match status" value="1"/>
</dbReference>
<dbReference type="AlphaFoldDB" id="A0A8X6M603"/>
<gene>
    <name evidence="3" type="primary">X975_20957</name>
    <name evidence="3" type="ORF">TNIN_430561</name>
</gene>
<dbReference type="InterPro" id="IPR053076">
    <property type="entry name" value="WW_domain_protein"/>
</dbReference>
<feature type="region of interest" description="Disordered" evidence="1">
    <location>
        <begin position="900"/>
        <end position="931"/>
    </location>
</feature>
<dbReference type="Pfam" id="PF00397">
    <property type="entry name" value="WW"/>
    <property type="match status" value="1"/>
</dbReference>
<name>A0A8X6M603_9ARAC</name>
<feature type="compositionally biased region" description="Pro residues" evidence="1">
    <location>
        <begin position="961"/>
        <end position="990"/>
    </location>
</feature>
<protein>
    <submittedName>
        <fullName evidence="3">Histone-lysine N-methyltransferase SETMAR</fullName>
    </submittedName>
</protein>
<evidence type="ECO:0000313" key="3">
    <source>
        <dbReference type="EMBL" id="GFS30608.1"/>
    </source>
</evidence>
<dbReference type="PROSITE" id="PS50020">
    <property type="entry name" value="WW_DOMAIN_2"/>
    <property type="match status" value="2"/>
</dbReference>
<dbReference type="PANTHER" id="PTHR46697">
    <property type="entry name" value="FORMIN-BINDING PROTEIN 4"/>
    <property type="match status" value="1"/>
</dbReference>
<dbReference type="PANTHER" id="PTHR46697:SF1">
    <property type="entry name" value="FORMIN-BINDING PROTEIN 4"/>
    <property type="match status" value="1"/>
</dbReference>
<feature type="region of interest" description="Disordered" evidence="1">
    <location>
        <begin position="770"/>
        <end position="792"/>
    </location>
</feature>
<accession>A0A8X6M603</accession>
<feature type="compositionally biased region" description="Polar residues" evidence="1">
    <location>
        <begin position="194"/>
        <end position="203"/>
    </location>
</feature>
<feature type="region of interest" description="Disordered" evidence="1">
    <location>
        <begin position="958"/>
        <end position="1011"/>
    </location>
</feature>
<dbReference type="Gene3D" id="2.20.70.10">
    <property type="match status" value="2"/>
</dbReference>
<organism evidence="3 4">
    <name type="scientific">Trichonephila inaurata madagascariensis</name>
    <dbReference type="NCBI Taxonomy" id="2747483"/>
    <lineage>
        <taxon>Eukaryota</taxon>
        <taxon>Metazoa</taxon>
        <taxon>Ecdysozoa</taxon>
        <taxon>Arthropoda</taxon>
        <taxon>Chelicerata</taxon>
        <taxon>Arachnida</taxon>
        <taxon>Araneae</taxon>
        <taxon>Araneomorphae</taxon>
        <taxon>Entelegynae</taxon>
        <taxon>Araneoidea</taxon>
        <taxon>Nephilidae</taxon>
        <taxon>Trichonephila</taxon>
        <taxon>Trichonephila inaurata</taxon>
    </lineage>
</organism>
<dbReference type="CDD" id="cd00201">
    <property type="entry name" value="WW"/>
    <property type="match status" value="2"/>
</dbReference>
<dbReference type="Gene3D" id="1.10.10.1450">
    <property type="match status" value="1"/>
</dbReference>
<feature type="compositionally biased region" description="Polar residues" evidence="1">
    <location>
        <begin position="770"/>
        <end position="781"/>
    </location>
</feature>
<dbReference type="PROSITE" id="PS01159">
    <property type="entry name" value="WW_DOMAIN_1"/>
    <property type="match status" value="1"/>
</dbReference>
<dbReference type="InterPro" id="IPR041426">
    <property type="entry name" value="Mos1_HTH"/>
</dbReference>
<feature type="domain" description="WW" evidence="2">
    <location>
        <begin position="860"/>
        <end position="894"/>
    </location>
</feature>
<evidence type="ECO:0000256" key="1">
    <source>
        <dbReference type="SAM" id="MobiDB-lite"/>
    </source>
</evidence>
<proteinExistence type="predicted"/>
<feature type="region of interest" description="Disordered" evidence="1">
    <location>
        <begin position="363"/>
        <end position="416"/>
    </location>
</feature>
<dbReference type="OrthoDB" id="2444812at2759"/>
<dbReference type="EMBL" id="BMAV01024168">
    <property type="protein sequence ID" value="GFS30608.1"/>
    <property type="molecule type" value="Genomic_DNA"/>
</dbReference>